<accession>A0A140GRN5</accession>
<keyword evidence="1" id="KW-0614">Plasmid</keyword>
<dbReference type="RefSeq" id="WP_061429785.1">
    <property type="nucleotide sequence ID" value="NZ_CP013615.1"/>
</dbReference>
<proteinExistence type="predicted"/>
<geneLocation type="plasmid" evidence="1 2">
    <name>pJFP838A</name>
</geneLocation>
<dbReference type="InterPro" id="IPR026906">
    <property type="entry name" value="LRR_5"/>
</dbReference>
<name>A0A140GRN5_CLOPF</name>
<reference evidence="1 2" key="1">
    <citation type="journal article" date="2016" name="PLoS ONE">
        <title>Plasmid Characterization and Chromosome Analysis of Two netF+ Clostridium perfringens Isolates Associated with Foal and Canine Necrotizing Enteritis.</title>
        <authorList>
            <person name="Mehdizadeh Gohari I."/>
            <person name="Kropinski A.M."/>
            <person name="Weese S.J."/>
            <person name="Parreira V.R."/>
            <person name="Whitehead A.E."/>
            <person name="Boerlin P."/>
            <person name="Prescott J.F."/>
        </authorList>
    </citation>
    <scope>NUCLEOTIDE SEQUENCE [LARGE SCALE GENOMIC DNA]</scope>
    <source>
        <strain evidence="1 2">JP838</strain>
        <plasmid evidence="2">Plasmid pJFP838A</plasmid>
    </source>
</reference>
<sequence length="272" mass="31248">MFKTKITFFNACEISNELKMKIENLLKEEGICNPFISSENTSIGFIKNFQYRIIDDIFIGEEIERHINDFALINKEIDENTKDNIIETLKGLIGTIAIDKYIGEDSIIEIPESINNIPVTAVSSMAFYSHNSFVNSGKIFSPFVPIHTIKLPNTIKYLGVNSFACNDIKNVELSKNLMFIGNTAFDSNKIRDLVFPNNLKFIGRRAFSKNQLSKVRINNKCIIHSEAFSNNPLKEVFLNESLYKNRKLYFKNLDNKRSNDSLFEEISFNIIK</sequence>
<dbReference type="Proteomes" id="UP000070260">
    <property type="component" value="Plasmid pJFP838A"/>
</dbReference>
<dbReference type="Gene3D" id="3.80.10.10">
    <property type="entry name" value="Ribonuclease Inhibitor"/>
    <property type="match status" value="1"/>
</dbReference>
<gene>
    <name evidence="1" type="ORF">JFP838_pA0278</name>
</gene>
<dbReference type="Pfam" id="PF13306">
    <property type="entry name" value="LRR_5"/>
    <property type="match status" value="1"/>
</dbReference>
<protein>
    <submittedName>
        <fullName evidence="1">Leucine-rich cell surface protein</fullName>
    </submittedName>
</protein>
<dbReference type="InterPro" id="IPR032675">
    <property type="entry name" value="LRR_dom_sf"/>
</dbReference>
<dbReference type="AlphaFoldDB" id="A0A140GRN5"/>
<evidence type="ECO:0000313" key="1">
    <source>
        <dbReference type="EMBL" id="AMN31194.1"/>
    </source>
</evidence>
<dbReference type="OrthoDB" id="1863769at2"/>
<dbReference type="EMBL" id="CP013615">
    <property type="protein sequence ID" value="AMN31194.1"/>
    <property type="molecule type" value="Genomic_DNA"/>
</dbReference>
<organism evidence="1 2">
    <name type="scientific">Clostridium perfringens</name>
    <dbReference type="NCBI Taxonomy" id="1502"/>
    <lineage>
        <taxon>Bacteria</taxon>
        <taxon>Bacillati</taxon>
        <taxon>Bacillota</taxon>
        <taxon>Clostridia</taxon>
        <taxon>Eubacteriales</taxon>
        <taxon>Clostridiaceae</taxon>
        <taxon>Clostridium</taxon>
    </lineage>
</organism>
<evidence type="ECO:0000313" key="2">
    <source>
        <dbReference type="Proteomes" id="UP000070260"/>
    </source>
</evidence>
<dbReference type="PATRIC" id="fig|1502.177.peg.3486"/>